<dbReference type="EMBL" id="OVTA01000118">
    <property type="protein sequence ID" value="SPS02968.1"/>
    <property type="molecule type" value="Genomic_DNA"/>
</dbReference>
<proteinExistence type="predicted"/>
<protein>
    <submittedName>
        <fullName evidence="2">Uncharacterized protein</fullName>
    </submittedName>
</protein>
<evidence type="ECO:0000313" key="3">
    <source>
        <dbReference type="Proteomes" id="UP000256805"/>
    </source>
</evidence>
<accession>A0A375JCX3</accession>
<evidence type="ECO:0000313" key="2">
    <source>
        <dbReference type="EMBL" id="SPS02968.1"/>
    </source>
</evidence>
<feature type="compositionally biased region" description="Basic residues" evidence="1">
    <location>
        <begin position="22"/>
        <end position="34"/>
    </location>
</feature>
<sequence>MAEQIGVDTATAIGRELETLARVRHRVPGRRSRRPPQPPHALPDHRDLLTGLPGDRGVTG</sequence>
<organism evidence="2 3">
    <name type="scientific">Cupriavidus taiwanensis</name>
    <dbReference type="NCBI Taxonomy" id="164546"/>
    <lineage>
        <taxon>Bacteria</taxon>
        <taxon>Pseudomonadati</taxon>
        <taxon>Pseudomonadota</taxon>
        <taxon>Betaproteobacteria</taxon>
        <taxon>Burkholderiales</taxon>
        <taxon>Burkholderiaceae</taxon>
        <taxon>Cupriavidus</taxon>
    </lineage>
</organism>
<dbReference type="AlphaFoldDB" id="A0A375JCX3"/>
<feature type="region of interest" description="Disordered" evidence="1">
    <location>
        <begin position="19"/>
        <end position="60"/>
    </location>
</feature>
<reference evidence="2 3" key="1">
    <citation type="submission" date="2018-01" db="EMBL/GenBank/DDBJ databases">
        <authorList>
            <person name="Gaut B.S."/>
            <person name="Morton B.R."/>
            <person name="Clegg M.T."/>
            <person name="Duvall M.R."/>
        </authorList>
    </citation>
    <scope>NUCLEOTIDE SEQUENCE [LARGE SCALE GENOMIC DNA]</scope>
    <source>
        <strain evidence="2">Cupriavidus taiwanensis cmp 52</strain>
    </source>
</reference>
<name>A0A375JCX3_9BURK</name>
<dbReference type="Proteomes" id="UP000256805">
    <property type="component" value="Unassembled WGS sequence"/>
</dbReference>
<gene>
    <name evidence="2" type="ORF">CBM2634_U510003</name>
</gene>
<evidence type="ECO:0000256" key="1">
    <source>
        <dbReference type="SAM" id="MobiDB-lite"/>
    </source>
</evidence>